<dbReference type="EMBL" id="KN824279">
    <property type="protein sequence ID" value="KIM33033.1"/>
    <property type="molecule type" value="Genomic_DNA"/>
</dbReference>
<feature type="region of interest" description="Disordered" evidence="1">
    <location>
        <begin position="1"/>
        <end position="109"/>
    </location>
</feature>
<proteinExistence type="predicted"/>
<evidence type="ECO:0000256" key="1">
    <source>
        <dbReference type="SAM" id="MobiDB-lite"/>
    </source>
</evidence>
<reference evidence="2 3" key="1">
    <citation type="submission" date="2014-04" db="EMBL/GenBank/DDBJ databases">
        <authorList>
            <consortium name="DOE Joint Genome Institute"/>
            <person name="Kuo A."/>
            <person name="Zuccaro A."/>
            <person name="Kohler A."/>
            <person name="Nagy L.G."/>
            <person name="Floudas D."/>
            <person name="Copeland A."/>
            <person name="Barry K.W."/>
            <person name="Cichocki N."/>
            <person name="Veneault-Fourrey C."/>
            <person name="LaButti K."/>
            <person name="Lindquist E.A."/>
            <person name="Lipzen A."/>
            <person name="Lundell T."/>
            <person name="Morin E."/>
            <person name="Murat C."/>
            <person name="Sun H."/>
            <person name="Tunlid A."/>
            <person name="Henrissat B."/>
            <person name="Grigoriev I.V."/>
            <person name="Hibbett D.S."/>
            <person name="Martin F."/>
            <person name="Nordberg H.P."/>
            <person name="Cantor M.N."/>
            <person name="Hua S.X."/>
        </authorList>
    </citation>
    <scope>NUCLEOTIDE SEQUENCE [LARGE SCALE GENOMIC DNA]</scope>
    <source>
        <strain evidence="2 3">MAFF 305830</strain>
    </source>
</reference>
<dbReference type="AlphaFoldDB" id="A0A0C2X4I0"/>
<gene>
    <name evidence="2" type="ORF">M408DRAFT_62574</name>
</gene>
<evidence type="ECO:0000313" key="2">
    <source>
        <dbReference type="EMBL" id="KIM33033.1"/>
    </source>
</evidence>
<dbReference type="HOGENOM" id="CLU_630317_0_0_1"/>
<feature type="region of interest" description="Disordered" evidence="1">
    <location>
        <begin position="341"/>
        <end position="435"/>
    </location>
</feature>
<evidence type="ECO:0000313" key="3">
    <source>
        <dbReference type="Proteomes" id="UP000054097"/>
    </source>
</evidence>
<feature type="compositionally biased region" description="Polar residues" evidence="1">
    <location>
        <begin position="140"/>
        <end position="149"/>
    </location>
</feature>
<dbReference type="OrthoDB" id="2537650at2759"/>
<keyword evidence="3" id="KW-1185">Reference proteome</keyword>
<feature type="compositionally biased region" description="Basic and acidic residues" evidence="1">
    <location>
        <begin position="257"/>
        <end position="274"/>
    </location>
</feature>
<organism evidence="2 3">
    <name type="scientific">Serendipita vermifera MAFF 305830</name>
    <dbReference type="NCBI Taxonomy" id="933852"/>
    <lineage>
        <taxon>Eukaryota</taxon>
        <taxon>Fungi</taxon>
        <taxon>Dikarya</taxon>
        <taxon>Basidiomycota</taxon>
        <taxon>Agaricomycotina</taxon>
        <taxon>Agaricomycetes</taxon>
        <taxon>Sebacinales</taxon>
        <taxon>Serendipitaceae</taxon>
        <taxon>Serendipita</taxon>
    </lineage>
</organism>
<feature type="compositionally biased region" description="Polar residues" evidence="1">
    <location>
        <begin position="347"/>
        <end position="362"/>
    </location>
</feature>
<feature type="region of interest" description="Disordered" evidence="1">
    <location>
        <begin position="140"/>
        <end position="176"/>
    </location>
</feature>
<reference evidence="3" key="2">
    <citation type="submission" date="2015-01" db="EMBL/GenBank/DDBJ databases">
        <title>Evolutionary Origins and Diversification of the Mycorrhizal Mutualists.</title>
        <authorList>
            <consortium name="DOE Joint Genome Institute"/>
            <consortium name="Mycorrhizal Genomics Consortium"/>
            <person name="Kohler A."/>
            <person name="Kuo A."/>
            <person name="Nagy L.G."/>
            <person name="Floudas D."/>
            <person name="Copeland A."/>
            <person name="Barry K.W."/>
            <person name="Cichocki N."/>
            <person name="Veneault-Fourrey C."/>
            <person name="LaButti K."/>
            <person name="Lindquist E.A."/>
            <person name="Lipzen A."/>
            <person name="Lundell T."/>
            <person name="Morin E."/>
            <person name="Murat C."/>
            <person name="Riley R."/>
            <person name="Ohm R."/>
            <person name="Sun H."/>
            <person name="Tunlid A."/>
            <person name="Henrissat B."/>
            <person name="Grigoriev I.V."/>
            <person name="Hibbett D.S."/>
            <person name="Martin F."/>
        </authorList>
    </citation>
    <scope>NUCLEOTIDE SEQUENCE [LARGE SCALE GENOMIC DNA]</scope>
    <source>
        <strain evidence="3">MAFF 305830</strain>
    </source>
</reference>
<protein>
    <submittedName>
        <fullName evidence="2">Uncharacterized protein</fullName>
    </submittedName>
</protein>
<name>A0A0C2X4I0_SERVB</name>
<feature type="region of interest" description="Disordered" evidence="1">
    <location>
        <begin position="254"/>
        <end position="274"/>
    </location>
</feature>
<accession>A0A0C2X4I0</accession>
<dbReference type="Proteomes" id="UP000054097">
    <property type="component" value="Unassembled WGS sequence"/>
</dbReference>
<feature type="compositionally biased region" description="Polar residues" evidence="1">
    <location>
        <begin position="81"/>
        <end position="109"/>
    </location>
</feature>
<sequence>MWFSRSGSRKGKDQLGDTELPLASSKPLLEPPSRSRESSPTKAVASPSNSTPGRPEFSRAVTTPPSGPYYDLVLTEVPTRLSASSSAQAGRTSGLLQAPQTARSQRNPSTVNLVEEDLEGTDRLFDPFTGRPLAVLNSSKQEPLQSIPQGDTLGTLPQGDSQVDLGAKHRSSGDLEDPVRQKMWDYLARIRSLQAEVAAMHLTMDGHALGDPWGARSGMRSRSGSVNFTKDGMKTAFPDTSSTKIPTATLEPVLPKLKGDGNSDEEARERQKEKAAEEFGELEKMFEKKQEALKSVMIKLKELSSVVRTYHELENPVITAARQDTADPKANVFVDSPTRVEFPAYSPSPQETLKPLNTTNKNIPRLTLAPILTSSPGSSLPPSPLPPQGTRSPIKSPGSGRRSSLEMGTGGGHHGYIPILGPNAGPSPLPSTQKP</sequence>